<gene>
    <name evidence="12" type="ORF">BRADI_5g21488v3</name>
</gene>
<feature type="chain" id="PRO_5036043199" description="Cytochrome P450" evidence="11">
    <location>
        <begin position="30"/>
        <end position="360"/>
    </location>
</feature>
<dbReference type="InParanoid" id="A0A2K2CIJ5"/>
<reference evidence="13" key="3">
    <citation type="submission" date="2018-08" db="UniProtKB">
        <authorList>
            <consortium name="EnsemblPlants"/>
        </authorList>
    </citation>
    <scope>IDENTIFICATION</scope>
    <source>
        <strain evidence="13">cv. Bd21</strain>
    </source>
</reference>
<name>A0A2K2CIJ5_BRADI</name>
<evidence type="ECO:0000313" key="12">
    <source>
        <dbReference type="EMBL" id="PNT61835.1"/>
    </source>
</evidence>
<dbReference type="Proteomes" id="UP000008810">
    <property type="component" value="Chromosome 5"/>
</dbReference>
<dbReference type="Gramene" id="PNT61835">
    <property type="protein sequence ID" value="PNT61835"/>
    <property type="gene ID" value="BRADI_5g21488v3"/>
</dbReference>
<keyword evidence="11" id="KW-0732">Signal</keyword>
<dbReference type="STRING" id="15368.A0A2K2CIJ5"/>
<comment type="cofactor">
    <cofactor evidence="9">
        <name>heme</name>
        <dbReference type="ChEBI" id="CHEBI:30413"/>
    </cofactor>
</comment>
<evidence type="ECO:0000256" key="1">
    <source>
        <dbReference type="ARBA" id="ARBA00010617"/>
    </source>
</evidence>
<dbReference type="InterPro" id="IPR002401">
    <property type="entry name" value="Cyt_P450_E_grp-I"/>
</dbReference>
<evidence type="ECO:0000256" key="8">
    <source>
        <dbReference type="ARBA" id="ARBA00023033"/>
    </source>
</evidence>
<evidence type="ECO:0000256" key="10">
    <source>
        <dbReference type="RuleBase" id="RU000461"/>
    </source>
</evidence>
<comment type="similarity">
    <text evidence="1 10">Belongs to the cytochrome P450 family.</text>
</comment>
<keyword evidence="14" id="KW-1185">Reference proteome</keyword>
<dbReference type="GO" id="GO:0016705">
    <property type="term" value="F:oxidoreductase activity, acting on paired donors, with incorporation or reduction of molecular oxygen"/>
    <property type="evidence" value="ECO:0007669"/>
    <property type="project" value="InterPro"/>
</dbReference>
<evidence type="ECO:0008006" key="15">
    <source>
        <dbReference type="Google" id="ProtNLM"/>
    </source>
</evidence>
<evidence type="ECO:0000256" key="3">
    <source>
        <dbReference type="ARBA" id="ARBA00022692"/>
    </source>
</evidence>
<accession>A0A2K2CIJ5</accession>
<dbReference type="AlphaFoldDB" id="A0A2K2CIJ5"/>
<dbReference type="InterPro" id="IPR036396">
    <property type="entry name" value="Cyt_P450_sf"/>
</dbReference>
<organism evidence="12">
    <name type="scientific">Brachypodium distachyon</name>
    <name type="common">Purple false brome</name>
    <name type="synonym">Trachynia distachya</name>
    <dbReference type="NCBI Taxonomy" id="15368"/>
    <lineage>
        <taxon>Eukaryota</taxon>
        <taxon>Viridiplantae</taxon>
        <taxon>Streptophyta</taxon>
        <taxon>Embryophyta</taxon>
        <taxon>Tracheophyta</taxon>
        <taxon>Spermatophyta</taxon>
        <taxon>Magnoliopsida</taxon>
        <taxon>Liliopsida</taxon>
        <taxon>Poales</taxon>
        <taxon>Poaceae</taxon>
        <taxon>BOP clade</taxon>
        <taxon>Pooideae</taxon>
        <taxon>Stipodae</taxon>
        <taxon>Brachypodieae</taxon>
        <taxon>Brachypodium</taxon>
    </lineage>
</organism>
<evidence type="ECO:0000256" key="4">
    <source>
        <dbReference type="ARBA" id="ARBA00022723"/>
    </source>
</evidence>
<reference evidence="12" key="2">
    <citation type="submission" date="2017-06" db="EMBL/GenBank/DDBJ databases">
        <title>WGS assembly of Brachypodium distachyon.</title>
        <authorList>
            <consortium name="The International Brachypodium Initiative"/>
            <person name="Lucas S."/>
            <person name="Harmon-Smith M."/>
            <person name="Lail K."/>
            <person name="Tice H."/>
            <person name="Grimwood J."/>
            <person name="Bruce D."/>
            <person name="Barry K."/>
            <person name="Shu S."/>
            <person name="Lindquist E."/>
            <person name="Wang M."/>
            <person name="Pitluck S."/>
            <person name="Vogel J.P."/>
            <person name="Garvin D.F."/>
            <person name="Mockler T.C."/>
            <person name="Schmutz J."/>
            <person name="Rokhsar D."/>
            <person name="Bevan M.W."/>
        </authorList>
    </citation>
    <scope>NUCLEOTIDE SEQUENCE</scope>
    <source>
        <strain evidence="12">Bd21</strain>
    </source>
</reference>
<keyword evidence="7 9" id="KW-0408">Iron</keyword>
<evidence type="ECO:0000256" key="7">
    <source>
        <dbReference type="ARBA" id="ARBA00023004"/>
    </source>
</evidence>
<keyword evidence="3" id="KW-0812">Transmembrane</keyword>
<evidence type="ECO:0000256" key="2">
    <source>
        <dbReference type="ARBA" id="ARBA00022617"/>
    </source>
</evidence>
<evidence type="ECO:0000313" key="13">
    <source>
        <dbReference type="EnsemblPlants" id="PNT61835"/>
    </source>
</evidence>
<dbReference type="SUPFAM" id="SSF48264">
    <property type="entry name" value="Cytochrome P450"/>
    <property type="match status" value="1"/>
</dbReference>
<dbReference type="PRINTS" id="PR00385">
    <property type="entry name" value="P450"/>
</dbReference>
<feature type="signal peptide" evidence="11">
    <location>
        <begin position="1"/>
        <end position="29"/>
    </location>
</feature>
<dbReference type="PRINTS" id="PR00463">
    <property type="entry name" value="EP450I"/>
</dbReference>
<keyword evidence="4 9" id="KW-0479">Metal-binding</keyword>
<dbReference type="GO" id="GO:0020037">
    <property type="term" value="F:heme binding"/>
    <property type="evidence" value="ECO:0007669"/>
    <property type="project" value="InterPro"/>
</dbReference>
<dbReference type="InterPro" id="IPR017972">
    <property type="entry name" value="Cyt_P450_CS"/>
</dbReference>
<evidence type="ECO:0000256" key="11">
    <source>
        <dbReference type="SAM" id="SignalP"/>
    </source>
</evidence>
<dbReference type="EMBL" id="CM000884">
    <property type="protein sequence ID" value="PNT61835.1"/>
    <property type="molecule type" value="Genomic_DNA"/>
</dbReference>
<proteinExistence type="inferred from homology"/>
<feature type="binding site" description="axial binding residue" evidence="9">
    <location>
        <position position="295"/>
    </location>
    <ligand>
        <name>heme</name>
        <dbReference type="ChEBI" id="CHEBI:30413"/>
    </ligand>
    <ligandPart>
        <name>Fe</name>
        <dbReference type="ChEBI" id="CHEBI:18248"/>
    </ligandPart>
</feature>
<reference evidence="12 13" key="1">
    <citation type="journal article" date="2010" name="Nature">
        <title>Genome sequencing and analysis of the model grass Brachypodium distachyon.</title>
        <authorList>
            <consortium name="International Brachypodium Initiative"/>
        </authorList>
    </citation>
    <scope>NUCLEOTIDE SEQUENCE [LARGE SCALE GENOMIC DNA]</scope>
    <source>
        <strain evidence="12 13">Bd21</strain>
    </source>
</reference>
<dbReference type="InterPro" id="IPR001128">
    <property type="entry name" value="Cyt_P450"/>
</dbReference>
<evidence type="ECO:0000256" key="9">
    <source>
        <dbReference type="PIRSR" id="PIRSR602401-1"/>
    </source>
</evidence>
<dbReference type="PANTHER" id="PTHR47953:SF5">
    <property type="entry name" value="CYTOCHROME P450 71AV8-LIKE"/>
    <property type="match status" value="1"/>
</dbReference>
<dbReference type="PANTHER" id="PTHR47953">
    <property type="entry name" value="OS08G0105600 PROTEIN"/>
    <property type="match status" value="1"/>
</dbReference>
<sequence>MELTTAPIVFLSLISLRILVSLLSRKSASTYSKRRRPPGPRLLVSCANGITGKATFGDECDAELQEQFLSAVAVALEFSGGFCVGDLFPSLWFIDNLTGLKHRFRRAHRQLDAVFDEIISKCEKRREEKKTATGAREDDLLSVMLRIKDEGELEFPIGMTNIKAIILDLFTAGTDTTSSAAEWAMTELIKNPKVMEKAQAEVQTTLDNKSPENHDGLLGELTYTRMVIKETLRLHPPVPLLLPRICRETCDVAGLEVAEGSRVMEFRPERFKDSTADYNGTQFEYLPFGSGRRMCPGMNFGLAGLELIVAQLLNYFDWSLLAGIRPDDLDMDMIVGATARRKNQLCLVASPYKVPMEIQS</sequence>
<dbReference type="PROSITE" id="PS00086">
    <property type="entry name" value="CYTOCHROME_P450"/>
    <property type="match status" value="1"/>
</dbReference>
<dbReference type="InterPro" id="IPR052306">
    <property type="entry name" value="CYP450_71D"/>
</dbReference>
<keyword evidence="2 9" id="KW-0349">Heme</keyword>
<evidence type="ECO:0000313" key="14">
    <source>
        <dbReference type="Proteomes" id="UP000008810"/>
    </source>
</evidence>
<keyword evidence="5" id="KW-1133">Transmembrane helix</keyword>
<evidence type="ECO:0000256" key="6">
    <source>
        <dbReference type="ARBA" id="ARBA00023002"/>
    </source>
</evidence>
<dbReference type="Pfam" id="PF00067">
    <property type="entry name" value="p450"/>
    <property type="match status" value="2"/>
</dbReference>
<keyword evidence="8 10" id="KW-0503">Monooxygenase</keyword>
<protein>
    <recommendedName>
        <fullName evidence="15">Cytochrome P450</fullName>
    </recommendedName>
</protein>
<dbReference type="Gene3D" id="1.10.630.10">
    <property type="entry name" value="Cytochrome P450"/>
    <property type="match status" value="1"/>
</dbReference>
<dbReference type="GO" id="GO:0004497">
    <property type="term" value="F:monooxygenase activity"/>
    <property type="evidence" value="ECO:0007669"/>
    <property type="project" value="UniProtKB-KW"/>
</dbReference>
<keyword evidence="6 10" id="KW-0560">Oxidoreductase</keyword>
<keyword evidence="5" id="KW-0472">Membrane</keyword>
<dbReference type="EnsemblPlants" id="PNT61835">
    <property type="protein sequence ID" value="PNT61835"/>
    <property type="gene ID" value="BRADI_5g21488v3"/>
</dbReference>
<dbReference type="ExpressionAtlas" id="A0A2K2CIJ5">
    <property type="expression patterns" value="baseline"/>
</dbReference>
<dbReference type="GO" id="GO:0005506">
    <property type="term" value="F:iron ion binding"/>
    <property type="evidence" value="ECO:0007669"/>
    <property type="project" value="InterPro"/>
</dbReference>
<evidence type="ECO:0000256" key="5">
    <source>
        <dbReference type="ARBA" id="ARBA00022989"/>
    </source>
</evidence>
<dbReference type="OrthoDB" id="1470350at2759"/>